<protein>
    <submittedName>
        <fullName evidence="1">Uncharacterized protein</fullName>
    </submittedName>
</protein>
<evidence type="ECO:0000313" key="1">
    <source>
        <dbReference type="EMBL" id="RUL84586.1"/>
    </source>
</evidence>
<evidence type="ECO:0000313" key="2">
    <source>
        <dbReference type="Proteomes" id="UP000280296"/>
    </source>
</evidence>
<name>A0A432MF90_9BACT</name>
<dbReference type="EMBL" id="RYZH01000048">
    <property type="protein sequence ID" value="RUL84586.1"/>
    <property type="molecule type" value="Genomic_DNA"/>
</dbReference>
<reference evidence="1 2" key="2">
    <citation type="submission" date="2019-01" db="EMBL/GenBank/DDBJ databases">
        <title>Tautonia sociabilis, a novel thermotolerant planctomycete of Isosphaeraceae family, isolated from a 4000 m deep subterranean habitat.</title>
        <authorList>
            <person name="Kovaleva O.L."/>
            <person name="Elcheninov A.G."/>
            <person name="Van Heerden E."/>
            <person name="Toshchakov S.V."/>
            <person name="Novikov A."/>
            <person name="Bonch-Osmolovskaya E.A."/>
            <person name="Kublanov I.V."/>
        </authorList>
    </citation>
    <scope>NUCLEOTIDE SEQUENCE [LARGE SCALE GENOMIC DNA]</scope>
    <source>
        <strain evidence="1 2">GM2012</strain>
    </source>
</reference>
<sequence>MLVGGKVSVKGRAAFRSICAPEQIDPLSRARGAEYRCEATTLEGFVQQLAVCYVGRGYHFYVTGEVPERKDPRAVDAKLIDRYDIAVSKWTRARRKRAGQANLQYIRYRRFFVLLATHGRHRFFEDEPVIKDVRRSPIRFGGYSVSFRGGHPHVRIDQEAFKALKAYFLDMALRRGVEGLAREFYGFPFEPYAPIRRQQFSLLHGVNRERKAAGLEPVPLSCIWLKRRIYRPFEPPEEERRGTLRDSSGRRDGR</sequence>
<dbReference type="OrthoDB" id="266561at2"/>
<gene>
    <name evidence="1" type="ORF">TsocGM_20130</name>
</gene>
<organism evidence="1 2">
    <name type="scientific">Tautonia sociabilis</name>
    <dbReference type="NCBI Taxonomy" id="2080755"/>
    <lineage>
        <taxon>Bacteria</taxon>
        <taxon>Pseudomonadati</taxon>
        <taxon>Planctomycetota</taxon>
        <taxon>Planctomycetia</taxon>
        <taxon>Isosphaerales</taxon>
        <taxon>Isosphaeraceae</taxon>
        <taxon>Tautonia</taxon>
    </lineage>
</organism>
<proteinExistence type="predicted"/>
<dbReference type="AlphaFoldDB" id="A0A432MF90"/>
<dbReference type="RefSeq" id="WP_126727259.1">
    <property type="nucleotide sequence ID" value="NZ_RYZH01000048.1"/>
</dbReference>
<comment type="caution">
    <text evidence="1">The sequence shown here is derived from an EMBL/GenBank/DDBJ whole genome shotgun (WGS) entry which is preliminary data.</text>
</comment>
<dbReference type="Proteomes" id="UP000280296">
    <property type="component" value="Unassembled WGS sequence"/>
</dbReference>
<keyword evidence="2" id="KW-1185">Reference proteome</keyword>
<reference evidence="1 2" key="1">
    <citation type="submission" date="2018-12" db="EMBL/GenBank/DDBJ databases">
        <authorList>
            <person name="Toschakov S.V."/>
        </authorList>
    </citation>
    <scope>NUCLEOTIDE SEQUENCE [LARGE SCALE GENOMIC DNA]</scope>
    <source>
        <strain evidence="1 2">GM2012</strain>
    </source>
</reference>
<accession>A0A432MF90</accession>